<dbReference type="Pfam" id="PF14092">
    <property type="entry name" value="DUF4270"/>
    <property type="match status" value="1"/>
</dbReference>
<evidence type="ECO:0000313" key="3">
    <source>
        <dbReference type="Proteomes" id="UP000632273"/>
    </source>
</evidence>
<evidence type="ECO:0000313" key="2">
    <source>
        <dbReference type="EMBL" id="GGE95336.1"/>
    </source>
</evidence>
<keyword evidence="1" id="KW-0732">Signal</keyword>
<name>A0ABQ1TH27_9BACT</name>
<organism evidence="2 3">
    <name type="scientific">Hymenobacter cavernae</name>
    <dbReference type="NCBI Taxonomy" id="2044852"/>
    <lineage>
        <taxon>Bacteria</taxon>
        <taxon>Pseudomonadati</taxon>
        <taxon>Bacteroidota</taxon>
        <taxon>Cytophagia</taxon>
        <taxon>Cytophagales</taxon>
        <taxon>Hymenobacteraceae</taxon>
        <taxon>Hymenobacter</taxon>
    </lineage>
</organism>
<feature type="signal peptide" evidence="1">
    <location>
        <begin position="1"/>
        <end position="23"/>
    </location>
</feature>
<dbReference type="Proteomes" id="UP000632273">
    <property type="component" value="Unassembled WGS sequence"/>
</dbReference>
<evidence type="ECO:0000256" key="1">
    <source>
        <dbReference type="SAM" id="SignalP"/>
    </source>
</evidence>
<evidence type="ECO:0008006" key="4">
    <source>
        <dbReference type="Google" id="ProtNLM"/>
    </source>
</evidence>
<reference evidence="3" key="1">
    <citation type="journal article" date="2019" name="Int. J. Syst. Evol. Microbiol.">
        <title>The Global Catalogue of Microorganisms (GCM) 10K type strain sequencing project: providing services to taxonomists for standard genome sequencing and annotation.</title>
        <authorList>
            <consortium name="The Broad Institute Genomics Platform"/>
            <consortium name="The Broad Institute Genome Sequencing Center for Infectious Disease"/>
            <person name="Wu L."/>
            <person name="Ma J."/>
        </authorList>
    </citation>
    <scope>NUCLEOTIDE SEQUENCE [LARGE SCALE GENOMIC DNA]</scope>
    <source>
        <strain evidence="3">CGMCC 1.15197</strain>
    </source>
</reference>
<dbReference type="RefSeq" id="WP_188810161.1">
    <property type="nucleotide sequence ID" value="NZ_BMHT01000001.1"/>
</dbReference>
<proteinExistence type="predicted"/>
<dbReference type="PROSITE" id="PS51257">
    <property type="entry name" value="PROKAR_LIPOPROTEIN"/>
    <property type="match status" value="1"/>
</dbReference>
<sequence>MSRNLFRSLSVAGSLLLAALATACSDPGSIGNDLPVSTDKVGLTYVDTFTVRTATVLLDSIPSSTSTNLLVGRYVDPRLGTVEARAFTQVGLGSAFVPSATSSFDSLVITLRADAYRYGDTTRTQHLLVQRLEENFVDKTYYTSDALRYNDTPLGQIGTSRAKEYTFRARPGARTFRIRLNDDLGKELFQLGQTQQLNSEDDLQRRFKGLVLSPGASDNAALLRLLATDNASALNLYYHEAAAPADALVRSFTLTVGNRHFYRLRADRRASLLAPLTKSYQALSSTNTAAETYIQAGLGLYTRVDIPYLTDLRELGGTFAIISAELTMESVQGTESPYLAPPARITVGLTDAANRRGSTLSTADPTVPVTGTYQRLISTRTGLEQGRYTFQLTTYAQALLNRTFTNNGLLLSPTTTDDVARVVLGASRNSTNPLQFRVYYARVQ</sequence>
<protein>
    <recommendedName>
        <fullName evidence="4">DUF4270 family protein</fullName>
    </recommendedName>
</protein>
<comment type="caution">
    <text evidence="2">The sequence shown here is derived from an EMBL/GenBank/DDBJ whole genome shotgun (WGS) entry which is preliminary data.</text>
</comment>
<dbReference type="InterPro" id="IPR025366">
    <property type="entry name" value="DUF4270"/>
</dbReference>
<accession>A0ABQ1TH27</accession>
<keyword evidence="3" id="KW-1185">Reference proteome</keyword>
<feature type="chain" id="PRO_5046342897" description="DUF4270 family protein" evidence="1">
    <location>
        <begin position="24"/>
        <end position="444"/>
    </location>
</feature>
<gene>
    <name evidence="2" type="ORF">GCM10011383_02540</name>
</gene>
<dbReference type="EMBL" id="BMHT01000001">
    <property type="protein sequence ID" value="GGE95336.1"/>
    <property type="molecule type" value="Genomic_DNA"/>
</dbReference>